<dbReference type="KEGG" id="rhox:RBB84_09055"/>
<feature type="region of interest" description="Disordered" evidence="1">
    <location>
        <begin position="1"/>
        <end position="42"/>
    </location>
</feature>
<organism evidence="2">
    <name type="scientific">Rhodococcus sp. D-6</name>
    <dbReference type="NCBI Taxonomy" id="1387842"/>
    <lineage>
        <taxon>Bacteria</taxon>
        <taxon>Bacillati</taxon>
        <taxon>Actinomycetota</taxon>
        <taxon>Actinomycetes</taxon>
        <taxon>Mycobacteriales</taxon>
        <taxon>Nocardiaceae</taxon>
        <taxon>Rhodococcus</taxon>
    </lineage>
</organism>
<sequence length="116" mass="12436">MPTESDRAGEQQRDTDGEKNQTEDQQGEHGRSEQVDVDPGAHVHADPCGCVGVHHHHGPCAVAQIPFHLLGAGPFRRCDPELLRVRSSRGVAPGNVTVGDLERLEPQIGHDGVGDP</sequence>
<dbReference type="AlphaFoldDB" id="A0AAU7V470"/>
<gene>
    <name evidence="2" type="ORF">RBB84_09055</name>
</gene>
<dbReference type="EMBL" id="CP132970">
    <property type="protein sequence ID" value="XBW06037.1"/>
    <property type="molecule type" value="Genomic_DNA"/>
</dbReference>
<reference evidence="2" key="1">
    <citation type="submission" date="2023-08" db="EMBL/GenBank/DDBJ databases">
        <title>The novel hydrolase IpcH responsible for the initial isoprocarb degradation step in Rhodococcus sp. D-6.</title>
        <authorList>
            <person name="Zhu Q."/>
        </authorList>
    </citation>
    <scope>NUCLEOTIDE SEQUENCE</scope>
    <source>
        <strain evidence="2">D-6</strain>
    </source>
</reference>
<dbReference type="RefSeq" id="WP_197481776.1">
    <property type="nucleotide sequence ID" value="NZ_CP132970.1"/>
</dbReference>
<protein>
    <submittedName>
        <fullName evidence="2">Uncharacterized protein</fullName>
    </submittedName>
</protein>
<proteinExistence type="predicted"/>
<evidence type="ECO:0000313" key="2">
    <source>
        <dbReference type="EMBL" id="XBW06037.1"/>
    </source>
</evidence>
<evidence type="ECO:0000256" key="1">
    <source>
        <dbReference type="SAM" id="MobiDB-lite"/>
    </source>
</evidence>
<name>A0AAU7V470_9NOCA</name>
<accession>A0AAU7V470</accession>